<keyword evidence="5" id="KW-1185">Reference proteome</keyword>
<dbReference type="PIRSF" id="PIRSF000390">
    <property type="entry name" value="PLP_StrS"/>
    <property type="match status" value="1"/>
</dbReference>
<dbReference type="Pfam" id="PF01041">
    <property type="entry name" value="DegT_DnrJ_EryC1"/>
    <property type="match status" value="1"/>
</dbReference>
<evidence type="ECO:0000313" key="5">
    <source>
        <dbReference type="Proteomes" id="UP000076586"/>
    </source>
</evidence>
<name>A0A170YC49_9BACT</name>
<dbReference type="PANTHER" id="PTHR30244:SF42">
    <property type="entry name" value="UDP-2-ACETAMIDO-2-DEOXY-3-OXO-D-GLUCURONATE AMINOTRANSFERASE"/>
    <property type="match status" value="1"/>
</dbReference>
<feature type="active site" description="Proton acceptor" evidence="1">
    <location>
        <position position="191"/>
    </location>
</feature>
<comment type="similarity">
    <text evidence="3">Belongs to the DegT/DnrJ/EryC1 family.</text>
</comment>
<dbReference type="GO" id="GO:0030170">
    <property type="term" value="F:pyridoxal phosphate binding"/>
    <property type="evidence" value="ECO:0007669"/>
    <property type="project" value="TreeGrafter"/>
</dbReference>
<dbReference type="PANTHER" id="PTHR30244">
    <property type="entry name" value="TRANSAMINASE"/>
    <property type="match status" value="1"/>
</dbReference>
<dbReference type="Gene3D" id="3.90.1150.10">
    <property type="entry name" value="Aspartate Aminotransferase, domain 1"/>
    <property type="match status" value="1"/>
</dbReference>
<comment type="caution">
    <text evidence="4">The sequence shown here is derived from an EMBL/GenBank/DDBJ whole genome shotgun (WGS) entry which is preliminary data.</text>
</comment>
<dbReference type="Proteomes" id="UP000076586">
    <property type="component" value="Unassembled WGS sequence"/>
</dbReference>
<dbReference type="CDD" id="cd00616">
    <property type="entry name" value="AHBA_syn"/>
    <property type="match status" value="1"/>
</dbReference>
<proteinExistence type="inferred from homology"/>
<dbReference type="InterPro" id="IPR015422">
    <property type="entry name" value="PyrdxlP-dep_Trfase_small"/>
</dbReference>
<sequence>MNTIQMVDLKGQYEKIKTEVNQGIQEVIDSTAFIKSGKVNDFQRQLETYLGVKHVIPVGNGTDALQISMMALGLKPGDEVIVPSFTFVATAEVAALLGLTPVFVDVDTDFCISVEAIKQAITPKTKVIVPVHLFGQNANMEAILAIAQDFNLFIIEDACQSIGSVYTFSDGRKMSSGCMGDVGCTSFFPSKNLGCFGDGGAIFTNNDELAAKIRSIANHGMTVRYYHDQVGVNSRLDSIQAAILEVKLKHLDEYNAARQAAADFYDRELEICDEVSIPKRNPYSTHVFHQYTLILDRINRDALQKWLNNAGIPSMIYYPVPLHLQKAYKNERCRAENCPVTETLSSCVLSLPMHTELDEEQLTFITKKVKEGLSANRI</sequence>
<dbReference type="InterPro" id="IPR000653">
    <property type="entry name" value="DegT/StrS_aminotransferase"/>
</dbReference>
<dbReference type="RefSeq" id="WP_068702663.1">
    <property type="nucleotide sequence ID" value="NZ_BDCR01000001.1"/>
</dbReference>
<accession>A0A170YC49</accession>
<reference evidence="5" key="1">
    <citation type="submission" date="2016-04" db="EMBL/GenBank/DDBJ databases">
        <title>Draft genome sequence of Paludibacter jiangxiensis strain NM7.</title>
        <authorList>
            <person name="Qiu Y."/>
            <person name="Matsuura N."/>
            <person name="Ohashi A."/>
            <person name="Tourlousse M.D."/>
            <person name="Sekiguchi Y."/>
        </authorList>
    </citation>
    <scope>NUCLEOTIDE SEQUENCE [LARGE SCALE GENOMIC DNA]</scope>
    <source>
        <strain evidence="5">NM7</strain>
    </source>
</reference>
<dbReference type="Gene3D" id="3.40.640.10">
    <property type="entry name" value="Type I PLP-dependent aspartate aminotransferase-like (Major domain)"/>
    <property type="match status" value="1"/>
</dbReference>
<dbReference type="EMBL" id="BDCR01000001">
    <property type="protein sequence ID" value="GAT61683.1"/>
    <property type="molecule type" value="Genomic_DNA"/>
</dbReference>
<gene>
    <name evidence="4" type="ORF">PJIAN_1266</name>
</gene>
<dbReference type="SUPFAM" id="SSF53383">
    <property type="entry name" value="PLP-dependent transferases"/>
    <property type="match status" value="1"/>
</dbReference>
<dbReference type="InterPro" id="IPR015421">
    <property type="entry name" value="PyrdxlP-dep_Trfase_major"/>
</dbReference>
<reference evidence="5" key="2">
    <citation type="journal article" date="2017" name="Genome Announc.">
        <title>Draft genome sequence of Paludibacter jiangxiensis NM7(T), a propionate-producing fermentative bacterium.</title>
        <authorList>
            <person name="Qiu Y.-L."/>
            <person name="Tourlousse D.M."/>
            <person name="Matsuura N."/>
            <person name="Ohashi A."/>
            <person name="Sekiguchi Y."/>
        </authorList>
    </citation>
    <scope>NUCLEOTIDE SEQUENCE [LARGE SCALE GENOMIC DNA]</scope>
    <source>
        <strain evidence="5">NM7</strain>
    </source>
</reference>
<organism evidence="4 5">
    <name type="scientific">Paludibacter jiangxiensis</name>
    <dbReference type="NCBI Taxonomy" id="681398"/>
    <lineage>
        <taxon>Bacteria</taxon>
        <taxon>Pseudomonadati</taxon>
        <taxon>Bacteroidota</taxon>
        <taxon>Bacteroidia</taxon>
        <taxon>Bacteroidales</taxon>
        <taxon>Paludibacteraceae</taxon>
        <taxon>Paludibacter</taxon>
    </lineage>
</organism>
<feature type="modified residue" description="N6-(pyridoxal phosphate)lysine" evidence="2">
    <location>
        <position position="191"/>
    </location>
</feature>
<evidence type="ECO:0000256" key="1">
    <source>
        <dbReference type="PIRSR" id="PIRSR000390-1"/>
    </source>
</evidence>
<evidence type="ECO:0000313" key="4">
    <source>
        <dbReference type="EMBL" id="GAT61683.1"/>
    </source>
</evidence>
<protein>
    <submittedName>
        <fullName evidence="4">dTDP-4-amino-4,6-dideoxygalactose transaminase</fullName>
    </submittedName>
</protein>
<dbReference type="GO" id="GO:0008483">
    <property type="term" value="F:transaminase activity"/>
    <property type="evidence" value="ECO:0007669"/>
    <property type="project" value="TreeGrafter"/>
</dbReference>
<keyword evidence="2 3" id="KW-0663">Pyridoxal phosphate</keyword>
<dbReference type="OrthoDB" id="9810913at2"/>
<dbReference type="STRING" id="681398.PJIAN_1266"/>
<dbReference type="InterPro" id="IPR015424">
    <property type="entry name" value="PyrdxlP-dep_Trfase"/>
</dbReference>
<evidence type="ECO:0000256" key="2">
    <source>
        <dbReference type="PIRSR" id="PIRSR000390-2"/>
    </source>
</evidence>
<evidence type="ECO:0000256" key="3">
    <source>
        <dbReference type="RuleBase" id="RU004508"/>
    </source>
</evidence>
<dbReference type="GO" id="GO:0000271">
    <property type="term" value="P:polysaccharide biosynthetic process"/>
    <property type="evidence" value="ECO:0007669"/>
    <property type="project" value="TreeGrafter"/>
</dbReference>
<dbReference type="AlphaFoldDB" id="A0A170YC49"/>